<gene>
    <name evidence="2" type="ORF">NM203_27685</name>
</gene>
<reference evidence="2 3" key="1">
    <citation type="submission" date="2022-06" db="EMBL/GenBank/DDBJ databases">
        <title>Mycolicibacterium sp. CAU 1645 isolated from seawater.</title>
        <authorList>
            <person name="Kim W."/>
        </authorList>
    </citation>
    <scope>NUCLEOTIDE SEQUENCE [LARGE SCALE GENOMIC DNA]</scope>
    <source>
        <strain evidence="2 3">CAU 1645</strain>
    </source>
</reference>
<evidence type="ECO:0000313" key="3">
    <source>
        <dbReference type="Proteomes" id="UP001651690"/>
    </source>
</evidence>
<evidence type="ECO:0008006" key="4">
    <source>
        <dbReference type="Google" id="ProtNLM"/>
    </source>
</evidence>
<name>A0ABT1MC76_9MYCO</name>
<dbReference type="Proteomes" id="UP001651690">
    <property type="component" value="Unassembled WGS sequence"/>
</dbReference>
<dbReference type="EMBL" id="JANDBD010000014">
    <property type="protein sequence ID" value="MCP9275972.1"/>
    <property type="molecule type" value="Genomic_DNA"/>
</dbReference>
<keyword evidence="1" id="KW-0472">Membrane</keyword>
<feature type="transmembrane region" description="Helical" evidence="1">
    <location>
        <begin position="77"/>
        <end position="100"/>
    </location>
</feature>
<evidence type="ECO:0000313" key="2">
    <source>
        <dbReference type="EMBL" id="MCP9275972.1"/>
    </source>
</evidence>
<comment type="caution">
    <text evidence="2">The sequence shown here is derived from an EMBL/GenBank/DDBJ whole genome shotgun (WGS) entry which is preliminary data.</text>
</comment>
<proteinExistence type="predicted"/>
<feature type="transmembrane region" description="Helical" evidence="1">
    <location>
        <begin position="112"/>
        <end position="133"/>
    </location>
</feature>
<accession>A0ABT1MC76</accession>
<dbReference type="RefSeq" id="WP_255063831.1">
    <property type="nucleotide sequence ID" value="NZ_JANDBD010000014.1"/>
</dbReference>
<evidence type="ECO:0000256" key="1">
    <source>
        <dbReference type="SAM" id="Phobius"/>
    </source>
</evidence>
<feature type="transmembrane region" description="Helical" evidence="1">
    <location>
        <begin position="14"/>
        <end position="33"/>
    </location>
</feature>
<keyword evidence="1" id="KW-1133">Transmembrane helix</keyword>
<organism evidence="2 3">
    <name type="scientific">Mycolicibacterium arenosum</name>
    <dbReference type="NCBI Taxonomy" id="2952157"/>
    <lineage>
        <taxon>Bacteria</taxon>
        <taxon>Bacillati</taxon>
        <taxon>Actinomycetota</taxon>
        <taxon>Actinomycetes</taxon>
        <taxon>Mycobacteriales</taxon>
        <taxon>Mycobacteriaceae</taxon>
        <taxon>Mycolicibacterium</taxon>
    </lineage>
</organism>
<protein>
    <recommendedName>
        <fullName evidence="4">Integral membrane protein</fullName>
    </recommendedName>
</protein>
<sequence length="150" mass="15842">MNSSLGSGQRTRTLARVMGPYLVIVTVTALVRAGDMERLVADFDASSAFTWVTGAVVLLVGLVVTALHQEWNGPAEIVVSVLGWLTVLKGVMLLAVPLSSLTVATSLLGSGGWWRVGMVITALVGAYLCWVGWVGERKNAASGALTRSER</sequence>
<keyword evidence="3" id="KW-1185">Reference proteome</keyword>
<feature type="transmembrane region" description="Helical" evidence="1">
    <location>
        <begin position="45"/>
        <end position="65"/>
    </location>
</feature>
<keyword evidence="1" id="KW-0812">Transmembrane</keyword>